<dbReference type="OrthoDB" id="3775988at2759"/>
<feature type="compositionally biased region" description="Basic and acidic residues" evidence="1">
    <location>
        <begin position="160"/>
        <end position="174"/>
    </location>
</feature>
<accession>A0A6A5QPS3</accession>
<protein>
    <submittedName>
        <fullName evidence="2">Uncharacterized protein</fullName>
    </submittedName>
</protein>
<proteinExistence type="predicted"/>
<evidence type="ECO:0000256" key="1">
    <source>
        <dbReference type="SAM" id="MobiDB-lite"/>
    </source>
</evidence>
<dbReference type="Proteomes" id="UP000800096">
    <property type="component" value="Unassembled WGS sequence"/>
</dbReference>
<dbReference type="AlphaFoldDB" id="A0A6A5QPS3"/>
<sequence length="220" mass="25974">MSTLMPPPPPPNYCAFGSECSSRDGGQEEGPHICSRCKNLSRHELDRKAINTTYDSAHLRLLVEEHFKQLKKEYDERVKRGWGFSCICTDPDYKNVPWRRHFDPEDSSPCGTVRNRGQLCKRCYTKAREQQCSFLIDFDGDREGFPCVWEDPRYNRPQDENWKRGLSDPNWQKDPRKHPNCVRPNRSNQLCRRCYSRMVEISGFGVYFCENSSTLHERWR</sequence>
<reference evidence="2" key="1">
    <citation type="journal article" date="2020" name="Stud. Mycol.">
        <title>101 Dothideomycetes genomes: a test case for predicting lifestyles and emergence of pathogens.</title>
        <authorList>
            <person name="Haridas S."/>
            <person name="Albert R."/>
            <person name="Binder M."/>
            <person name="Bloem J."/>
            <person name="Labutti K."/>
            <person name="Salamov A."/>
            <person name="Andreopoulos B."/>
            <person name="Baker S."/>
            <person name="Barry K."/>
            <person name="Bills G."/>
            <person name="Bluhm B."/>
            <person name="Cannon C."/>
            <person name="Castanera R."/>
            <person name="Culley D."/>
            <person name="Daum C."/>
            <person name="Ezra D."/>
            <person name="Gonzalez J."/>
            <person name="Henrissat B."/>
            <person name="Kuo A."/>
            <person name="Liang C."/>
            <person name="Lipzen A."/>
            <person name="Lutzoni F."/>
            <person name="Magnuson J."/>
            <person name="Mondo S."/>
            <person name="Nolan M."/>
            <person name="Ohm R."/>
            <person name="Pangilinan J."/>
            <person name="Park H.-J."/>
            <person name="Ramirez L."/>
            <person name="Alfaro M."/>
            <person name="Sun H."/>
            <person name="Tritt A."/>
            <person name="Yoshinaga Y."/>
            <person name="Zwiers L.-H."/>
            <person name="Turgeon B."/>
            <person name="Goodwin S."/>
            <person name="Spatafora J."/>
            <person name="Crous P."/>
            <person name="Grigoriev I."/>
        </authorList>
    </citation>
    <scope>NUCLEOTIDE SEQUENCE</scope>
    <source>
        <strain evidence="2">HMLAC05119</strain>
    </source>
</reference>
<name>A0A6A5QPS3_AMPQU</name>
<evidence type="ECO:0000313" key="2">
    <source>
        <dbReference type="EMBL" id="KAF1916696.1"/>
    </source>
</evidence>
<feature type="region of interest" description="Disordered" evidence="1">
    <location>
        <begin position="160"/>
        <end position="181"/>
    </location>
</feature>
<evidence type="ECO:0000313" key="3">
    <source>
        <dbReference type="Proteomes" id="UP000800096"/>
    </source>
</evidence>
<dbReference type="EMBL" id="ML979135">
    <property type="protein sequence ID" value="KAF1916696.1"/>
    <property type="molecule type" value="Genomic_DNA"/>
</dbReference>
<gene>
    <name evidence="2" type="ORF">BDU57DRAFT_241090</name>
</gene>
<organism evidence="2 3">
    <name type="scientific">Ampelomyces quisqualis</name>
    <name type="common">Powdery mildew agent</name>
    <dbReference type="NCBI Taxonomy" id="50730"/>
    <lineage>
        <taxon>Eukaryota</taxon>
        <taxon>Fungi</taxon>
        <taxon>Dikarya</taxon>
        <taxon>Ascomycota</taxon>
        <taxon>Pezizomycotina</taxon>
        <taxon>Dothideomycetes</taxon>
        <taxon>Pleosporomycetidae</taxon>
        <taxon>Pleosporales</taxon>
        <taxon>Pleosporineae</taxon>
        <taxon>Phaeosphaeriaceae</taxon>
        <taxon>Ampelomyces</taxon>
    </lineage>
</organism>
<keyword evidence="3" id="KW-1185">Reference proteome</keyword>